<comment type="caution">
    <text evidence="2">The sequence shown here is derived from an EMBL/GenBank/DDBJ whole genome shotgun (WGS) entry which is preliminary data.</text>
</comment>
<sequence>MDAFSPFPPDWIKDAVHAQPFGCPACDKGSRKAQRVWLNRRAPVFTEARKRKYQEFYQCECNTVWWGWSSDRPPLELGKSDSDQNEPTGDLPGNWPGNWPEN</sequence>
<dbReference type="Proteomes" id="UP000249794">
    <property type="component" value="Unassembled WGS sequence"/>
</dbReference>
<proteinExistence type="predicted"/>
<name>A0A2W4XLT3_9CYAN</name>
<organism evidence="2 3">
    <name type="scientific">Phormidesmis priestleyi</name>
    <dbReference type="NCBI Taxonomy" id="268141"/>
    <lineage>
        <taxon>Bacteria</taxon>
        <taxon>Bacillati</taxon>
        <taxon>Cyanobacteriota</taxon>
        <taxon>Cyanophyceae</taxon>
        <taxon>Leptolyngbyales</taxon>
        <taxon>Leptolyngbyaceae</taxon>
        <taxon>Phormidesmis</taxon>
    </lineage>
</organism>
<evidence type="ECO:0000256" key="1">
    <source>
        <dbReference type="SAM" id="MobiDB-lite"/>
    </source>
</evidence>
<evidence type="ECO:0000313" key="2">
    <source>
        <dbReference type="EMBL" id="PZO58316.1"/>
    </source>
</evidence>
<reference evidence="2 3" key="2">
    <citation type="submission" date="2018-06" db="EMBL/GenBank/DDBJ databases">
        <title>Metagenomic assembly of (sub)arctic Cyanobacteria and their associated microbiome from non-axenic cultures.</title>
        <authorList>
            <person name="Baurain D."/>
        </authorList>
    </citation>
    <scope>NUCLEOTIDE SEQUENCE [LARGE SCALE GENOMIC DNA]</scope>
    <source>
        <strain evidence="2">ULC027bin1</strain>
    </source>
</reference>
<dbReference type="AlphaFoldDB" id="A0A2W4XLT3"/>
<reference evidence="3" key="1">
    <citation type="submission" date="2018-04" db="EMBL/GenBank/DDBJ databases">
        <authorList>
            <person name="Cornet L."/>
        </authorList>
    </citation>
    <scope>NUCLEOTIDE SEQUENCE [LARGE SCALE GENOMIC DNA]</scope>
</reference>
<protein>
    <submittedName>
        <fullName evidence="2">Uncharacterized protein</fullName>
    </submittedName>
</protein>
<feature type="region of interest" description="Disordered" evidence="1">
    <location>
        <begin position="75"/>
        <end position="102"/>
    </location>
</feature>
<accession>A0A2W4XLT3</accession>
<dbReference type="EMBL" id="QBMP01000037">
    <property type="protein sequence ID" value="PZO58316.1"/>
    <property type="molecule type" value="Genomic_DNA"/>
</dbReference>
<gene>
    <name evidence="2" type="ORF">DCF15_05605</name>
</gene>
<evidence type="ECO:0000313" key="3">
    <source>
        <dbReference type="Proteomes" id="UP000249794"/>
    </source>
</evidence>